<feature type="compositionally biased region" description="Basic residues" evidence="2">
    <location>
        <begin position="128"/>
        <end position="143"/>
    </location>
</feature>
<name>A0A9R1XSA5_LACSA</name>
<evidence type="ECO:0000313" key="4">
    <source>
        <dbReference type="Proteomes" id="UP000235145"/>
    </source>
</evidence>
<dbReference type="EMBL" id="NBSK02000003">
    <property type="protein sequence ID" value="KAJ0217547.1"/>
    <property type="molecule type" value="Genomic_DNA"/>
</dbReference>
<feature type="region of interest" description="Disordered" evidence="2">
    <location>
        <begin position="42"/>
        <end position="65"/>
    </location>
</feature>
<feature type="coiled-coil region" evidence="1">
    <location>
        <begin position="3"/>
        <end position="30"/>
    </location>
</feature>
<proteinExistence type="predicted"/>
<keyword evidence="4" id="KW-1185">Reference proteome</keyword>
<accession>A0A9R1XSA5</accession>
<gene>
    <name evidence="3" type="ORF">LSAT_V11C300134990</name>
</gene>
<evidence type="ECO:0000256" key="1">
    <source>
        <dbReference type="SAM" id="Coils"/>
    </source>
</evidence>
<reference evidence="3 4" key="1">
    <citation type="journal article" date="2017" name="Nat. Commun.">
        <title>Genome assembly with in vitro proximity ligation data and whole-genome triplication in lettuce.</title>
        <authorList>
            <person name="Reyes-Chin-Wo S."/>
            <person name="Wang Z."/>
            <person name="Yang X."/>
            <person name="Kozik A."/>
            <person name="Arikit S."/>
            <person name="Song C."/>
            <person name="Xia L."/>
            <person name="Froenicke L."/>
            <person name="Lavelle D.O."/>
            <person name="Truco M.J."/>
            <person name="Xia R."/>
            <person name="Zhu S."/>
            <person name="Xu C."/>
            <person name="Xu H."/>
            <person name="Xu X."/>
            <person name="Cox K."/>
            <person name="Korf I."/>
            <person name="Meyers B.C."/>
            <person name="Michelmore R.W."/>
        </authorList>
    </citation>
    <scope>NUCLEOTIDE SEQUENCE [LARGE SCALE GENOMIC DNA]</scope>
    <source>
        <strain evidence="4">cv. Salinas</strain>
        <tissue evidence="3">Seedlings</tissue>
    </source>
</reference>
<dbReference type="Proteomes" id="UP000235145">
    <property type="component" value="Unassembled WGS sequence"/>
</dbReference>
<keyword evidence="1" id="KW-0175">Coiled coil</keyword>
<evidence type="ECO:0000313" key="3">
    <source>
        <dbReference type="EMBL" id="KAJ0217547.1"/>
    </source>
</evidence>
<sequence length="212" mass="24591">MSLKKLEKERKEKEEVLDEVNNVLHVSEEKVTPDVLVEGESKVSSLSEVSQSESSCSKAESQSKTSEIMKVNKFCSIGTQTNDFSSSDDVIEGLVSYKKPIIQDVQIYQTPKDCVQKSSNVQIQKHKEERKKKKKKNKSKMKKVWMPKVQVPNACEKIQKAEVKNVQRKFNFSSDEYVRSWRKEKKEFGWFNEIYGNFGFSTKKRVLFSEDD</sequence>
<protein>
    <submittedName>
        <fullName evidence="3">Uncharacterized protein</fullName>
    </submittedName>
</protein>
<dbReference type="AlphaFoldDB" id="A0A9R1XSA5"/>
<feature type="region of interest" description="Disordered" evidence="2">
    <location>
        <begin position="115"/>
        <end position="143"/>
    </location>
</feature>
<organism evidence="3 4">
    <name type="scientific">Lactuca sativa</name>
    <name type="common">Garden lettuce</name>
    <dbReference type="NCBI Taxonomy" id="4236"/>
    <lineage>
        <taxon>Eukaryota</taxon>
        <taxon>Viridiplantae</taxon>
        <taxon>Streptophyta</taxon>
        <taxon>Embryophyta</taxon>
        <taxon>Tracheophyta</taxon>
        <taxon>Spermatophyta</taxon>
        <taxon>Magnoliopsida</taxon>
        <taxon>eudicotyledons</taxon>
        <taxon>Gunneridae</taxon>
        <taxon>Pentapetalae</taxon>
        <taxon>asterids</taxon>
        <taxon>campanulids</taxon>
        <taxon>Asterales</taxon>
        <taxon>Asteraceae</taxon>
        <taxon>Cichorioideae</taxon>
        <taxon>Cichorieae</taxon>
        <taxon>Lactucinae</taxon>
        <taxon>Lactuca</taxon>
    </lineage>
</organism>
<evidence type="ECO:0000256" key="2">
    <source>
        <dbReference type="SAM" id="MobiDB-lite"/>
    </source>
</evidence>
<comment type="caution">
    <text evidence="3">The sequence shown here is derived from an EMBL/GenBank/DDBJ whole genome shotgun (WGS) entry which is preliminary data.</text>
</comment>